<evidence type="ECO:0000313" key="4">
    <source>
        <dbReference type="EMBL" id="BAE80298.1"/>
    </source>
</evidence>
<keyword evidence="2" id="KW-0472">Membrane</keyword>
<reference evidence="4" key="1">
    <citation type="submission" date="2005-03" db="EMBL/GenBank/DDBJ databases">
        <title>Hrp gene cluster from Acidovorax avenae.</title>
        <authorList>
            <person name="Che F."/>
            <person name="Takai R."/>
        </authorList>
    </citation>
    <scope>NUCLEOTIDE SEQUENCE</scope>
    <source>
        <strain evidence="4">N1141</strain>
    </source>
</reference>
<keyword evidence="2" id="KW-0812">Transmembrane</keyword>
<feature type="compositionally biased region" description="Low complexity" evidence="1">
    <location>
        <begin position="253"/>
        <end position="271"/>
    </location>
</feature>
<feature type="transmembrane region" description="Helical" evidence="2">
    <location>
        <begin position="739"/>
        <end position="762"/>
    </location>
</feature>
<dbReference type="PANTHER" id="PTHR36305:SF1">
    <property type="entry name" value="PHOSPHATIDYLGLYCEROPHOSPHATASE A"/>
    <property type="match status" value="1"/>
</dbReference>
<dbReference type="InterPro" id="IPR036681">
    <property type="entry name" value="PgpA-like_sf"/>
</dbReference>
<feature type="compositionally biased region" description="Basic and acidic residues" evidence="1">
    <location>
        <begin position="131"/>
        <end position="144"/>
    </location>
</feature>
<feature type="compositionally biased region" description="Low complexity" evidence="1">
    <location>
        <begin position="200"/>
        <end position="221"/>
    </location>
</feature>
<sequence>MPGRGLFHAFHALRATRPAAMACRRAPRGCRLPVACGRRHGQRAGAPCHDGIAHHAGDGGAGHRHDRAQCAHLRGRAQCHLRLPARQPRPGQPADQRGCRRARGRIQGHHRRPRRGGRLREPAGRPRAGARRPDRGRTGRDRGAAARGPVPRPPGRRQRQLRRYPAGRPGQPAGGRGHRGAGHSCRPDPGHGRGAAQDVGRNPRAPAAAAAPPGSAGARTEAAARRTRPHGGRAARQGGLRGREPRHRPGCRPAPVLPGARARLAARLPRAAGHRHGRGGARAAGRRRAAQRRGLERRAARAHHTGPRAGHRGTAAGHLDGGRGGTAGAAGPARTHAAAAAGPRTHRSGGVGRCGGRPPARLQCHGPGRQLRDALRGAPAPERAGERAAHHPAAGHARRRGPPRHAHRARAARNRLPGGGDRAACRRLAGRDRRPVPRWRLRGPGPAGLRLGHGCGQPGRAHGAAVVRPGRPRGRAGRDAPHDHRHSRLHGRHRGAPHPARLPHREPPHHPDHAPGDRHRARVAQREDRGRIPLRAATAHHGLGGHGRYRRMAAAPGARRRGALHGGTPGAPRQGRGTEREPPMNALPPLPAAGSAAAPRRASAAFMRSHPAHWIALGFGAGLSPRAPGTVGTAWAWLAYLVVQHWLSPLQIGGLILAGTLVGWWACTTTARHLGVADPGCVVWDEIVAFWCVLWLAMPMGFWGQCAAFALFRYFDAAKPGPVAWADQLFKGFGWRGGWGILFDDFVAAFCALFAIALWRVLW</sequence>
<dbReference type="AlphaFoldDB" id="Q2AC37"/>
<dbReference type="CDD" id="cd06971">
    <property type="entry name" value="PgpA"/>
    <property type="match status" value="1"/>
</dbReference>
<feature type="compositionally biased region" description="Basic residues" evidence="1">
    <location>
        <begin position="272"/>
        <end position="291"/>
    </location>
</feature>
<dbReference type="EMBL" id="AB207102">
    <property type="protein sequence ID" value="BAE80298.1"/>
    <property type="molecule type" value="Genomic_DNA"/>
</dbReference>
<proteinExistence type="predicted"/>
<dbReference type="GO" id="GO:0006629">
    <property type="term" value="P:lipid metabolic process"/>
    <property type="evidence" value="ECO:0007669"/>
    <property type="project" value="InterPro"/>
</dbReference>
<feature type="region of interest" description="Disordered" evidence="1">
    <location>
        <begin position="81"/>
        <end position="594"/>
    </location>
</feature>
<feature type="compositionally biased region" description="Basic residues" evidence="1">
    <location>
        <begin position="99"/>
        <end position="117"/>
    </location>
</feature>
<keyword evidence="2" id="KW-1133">Transmembrane helix</keyword>
<name>Q2AC37_9BURK</name>
<dbReference type="PANTHER" id="PTHR36305">
    <property type="entry name" value="PHOSPHATIDYLGLYCEROPHOSPHATASE A"/>
    <property type="match status" value="1"/>
</dbReference>
<feature type="compositionally biased region" description="Basic residues" evidence="1">
    <location>
        <begin position="483"/>
        <end position="496"/>
    </location>
</feature>
<feature type="compositionally biased region" description="Basic residues" evidence="1">
    <location>
        <begin position="396"/>
        <end position="413"/>
    </location>
</feature>
<dbReference type="InterPro" id="IPR007686">
    <property type="entry name" value="YutG/PgpA"/>
</dbReference>
<dbReference type="InterPro" id="IPR026037">
    <property type="entry name" value="PgpA"/>
</dbReference>
<feature type="compositionally biased region" description="Basic residues" evidence="1">
    <location>
        <begin position="300"/>
        <end position="311"/>
    </location>
</feature>
<evidence type="ECO:0000256" key="2">
    <source>
        <dbReference type="SAM" id="Phobius"/>
    </source>
</evidence>
<dbReference type="SUPFAM" id="SSF101307">
    <property type="entry name" value="YutG-like"/>
    <property type="match status" value="1"/>
</dbReference>
<feature type="transmembrane region" description="Helical" evidence="2">
    <location>
        <begin position="646"/>
        <end position="667"/>
    </location>
</feature>
<evidence type="ECO:0000259" key="3">
    <source>
        <dbReference type="Pfam" id="PF04608"/>
    </source>
</evidence>
<evidence type="ECO:0000256" key="1">
    <source>
        <dbReference type="SAM" id="MobiDB-lite"/>
    </source>
</evidence>
<feature type="compositionally biased region" description="Basic and acidic residues" evidence="1">
    <location>
        <begin position="503"/>
        <end position="531"/>
    </location>
</feature>
<accession>Q2AC37</accession>
<protein>
    <submittedName>
        <fullName evidence="4">Putative phosphatidylglycerophosphatase</fullName>
    </submittedName>
</protein>
<feature type="domain" description="YutG/PgpA" evidence="3">
    <location>
        <begin position="614"/>
        <end position="758"/>
    </location>
</feature>
<organism evidence="4">
    <name type="scientific">Paracidovorax avenae</name>
    <dbReference type="NCBI Taxonomy" id="80867"/>
    <lineage>
        <taxon>Bacteria</taxon>
        <taxon>Pseudomonadati</taxon>
        <taxon>Pseudomonadota</taxon>
        <taxon>Betaproteobacteria</taxon>
        <taxon>Burkholderiales</taxon>
        <taxon>Comamonadaceae</taxon>
        <taxon>Paracidovorax</taxon>
    </lineage>
</organism>
<feature type="transmembrane region" description="Helical" evidence="2">
    <location>
        <begin position="688"/>
        <end position="712"/>
    </location>
</feature>
<feature type="compositionally biased region" description="Low complexity" evidence="1">
    <location>
        <begin position="329"/>
        <end position="343"/>
    </location>
</feature>
<dbReference type="GO" id="GO:0008962">
    <property type="term" value="F:phosphatidylglycerophosphatase activity"/>
    <property type="evidence" value="ECO:0007669"/>
    <property type="project" value="InterPro"/>
</dbReference>
<dbReference type="Pfam" id="PF04608">
    <property type="entry name" value="PgpA"/>
    <property type="match status" value="1"/>
</dbReference>